<name>A0A166QMV3_PSEFL</name>
<reference evidence="1 2" key="2">
    <citation type="journal article" date="2018" name="Nature">
        <title>Mutant phenotypes for thousands of bacterial genes of unknown function.</title>
        <authorList>
            <person name="Price M.N."/>
            <person name="Wetmore K.M."/>
            <person name="Waters R.J."/>
            <person name="Callaghan M."/>
            <person name="Ray J."/>
            <person name="Liu H."/>
            <person name="Kuehl J.V."/>
            <person name="Melnyk R.A."/>
            <person name="Lamson J.S."/>
            <person name="Suh Y."/>
            <person name="Carlson H.K."/>
            <person name="Esquivel Z."/>
            <person name="Sadeeshkumar H."/>
            <person name="Chakraborty R."/>
            <person name="Zane G.M."/>
            <person name="Rubin B.E."/>
            <person name="Wall J.D."/>
            <person name="Visel A."/>
            <person name="Bristow J."/>
            <person name="Blow M.J."/>
            <person name="Arkin A.P."/>
            <person name="Deutschbauer A.M."/>
        </authorList>
    </citation>
    <scope>NUCLEOTIDE SEQUENCE [LARGE SCALE GENOMIC DNA]</scope>
    <source>
        <strain evidence="1 2">FW300-N1B4</strain>
    </source>
</reference>
<dbReference type="Proteomes" id="UP000076489">
    <property type="component" value="Unassembled WGS sequence"/>
</dbReference>
<dbReference type="EMBL" id="LUKJ01000002">
    <property type="protein sequence ID" value="KZN20550.1"/>
    <property type="molecule type" value="Genomic_DNA"/>
</dbReference>
<dbReference type="RefSeq" id="WP_063340598.1">
    <property type="nucleotide sequence ID" value="NZ_LUKJ01000002.1"/>
</dbReference>
<sequence length="142" mass="15992">MKIIQDLKISSFQSWDRESDYRTKLTVLRTPESVTLAFVSPYRDSATLGFDLSEAKTLSSDIRELFSDTGRLLRAQDRKQTKPCRTDEESKLVIEVRTNTQGEPFEEGVTVSIHRFDHTDVAYIDLAADEAFSLAKALGAEG</sequence>
<reference evidence="2" key="1">
    <citation type="submission" date="2016-03" db="EMBL/GenBank/DDBJ databases">
        <authorList>
            <person name="Ray J."/>
            <person name="Price M."/>
            <person name="Deutschbauer A."/>
        </authorList>
    </citation>
    <scope>NUCLEOTIDE SEQUENCE [LARGE SCALE GENOMIC DNA]</scope>
    <source>
        <strain evidence="2">FW300-N1B4</strain>
    </source>
</reference>
<proteinExistence type="predicted"/>
<dbReference type="OrthoDB" id="9983682at2"/>
<organism evidence="1 2">
    <name type="scientific">Pseudomonas fluorescens</name>
    <dbReference type="NCBI Taxonomy" id="294"/>
    <lineage>
        <taxon>Bacteria</taxon>
        <taxon>Pseudomonadati</taxon>
        <taxon>Pseudomonadota</taxon>
        <taxon>Gammaproteobacteria</taxon>
        <taxon>Pseudomonadales</taxon>
        <taxon>Pseudomonadaceae</taxon>
        <taxon>Pseudomonas</taxon>
    </lineage>
</organism>
<dbReference type="AlphaFoldDB" id="A0A166QMV3"/>
<evidence type="ECO:0000313" key="2">
    <source>
        <dbReference type="Proteomes" id="UP000076489"/>
    </source>
</evidence>
<protein>
    <submittedName>
        <fullName evidence="1">Uncharacterized protein</fullName>
    </submittedName>
</protein>
<accession>A0A166QMV3</accession>
<gene>
    <name evidence="1" type="ORF">A1D17_03135</name>
</gene>
<comment type="caution">
    <text evidence="1">The sequence shown here is derived from an EMBL/GenBank/DDBJ whole genome shotgun (WGS) entry which is preliminary data.</text>
</comment>
<evidence type="ECO:0000313" key="1">
    <source>
        <dbReference type="EMBL" id="KZN20550.1"/>
    </source>
</evidence>